<feature type="signal peptide" evidence="2">
    <location>
        <begin position="1"/>
        <end position="22"/>
    </location>
</feature>
<proteinExistence type="predicted"/>
<evidence type="ECO:0000256" key="1">
    <source>
        <dbReference type="SAM" id="Phobius"/>
    </source>
</evidence>
<sequence>MGVLHIALFFIATLFEAHFAASNNSFNNNVNLFIGISANISLESESLIVQFSTMCNDKNDDNNRKSYQSLTLQSTSLQYTRLQFVHQRFLNGSIIIFMSLNLGEFSKFWRISFPMMQYSRGILVVDQSLNNKSKGEEDTLQQIQKIQPYEQFLPLIIVLLQGVHWAVSCYQISCNLGASTDGTKPITIPLNQSNIIVQLIISSFCSSSPNSYLPGKDKTRSDFMGAEVLVQAGVDVVWENILEKSLQDLSQTIGLATIEERTIRGKYQPAGSRLFFIWAILQKKLNFTSLLLERAVYLLKIKTNLTKTQKMESKIHEDNFALITDFRGLFLCIHCALPYEAKPRFVQGLKLVTTLTNSFQFLYCRSSFEIGRIGMFDIFKNSFKLSVWLILLGFSIFYGLFHRNTAYCLDFWMILIGHHFQKKWSKILQASLAVLLVLHYSFSGMLTTEIVVPTNTDRIQSMAQFFSKGYKIYALNIHEAFDFVSEFPNQFLKFDLTVDSPDSEYNKLFDISENGTKDWPVACVAYFATSHDPKKYDGTKVGSKFAQQNMDGVEYWSNGTAQCHIVDEEFARGIYTFWIRGLHSEIAYQIVLKVLKSGIHNFWEDLYFTGGERYTANLKRNMSLNGILGSSSISKTLSSSWKLFRIVQLHLLLCSSCIIVLVGESLILWFANKRAYISSRGKRHGGK</sequence>
<feature type="chain" id="PRO_5012104248" evidence="2">
    <location>
        <begin position="23"/>
        <end position="687"/>
    </location>
</feature>
<gene>
    <name evidence="3" type="ORF">Fcan01_05415</name>
</gene>
<evidence type="ECO:0000256" key="2">
    <source>
        <dbReference type="SAM" id="SignalP"/>
    </source>
</evidence>
<dbReference type="EMBL" id="LNIX01000002">
    <property type="protein sequence ID" value="OXA61204.1"/>
    <property type="molecule type" value="Genomic_DNA"/>
</dbReference>
<keyword evidence="1" id="KW-0812">Transmembrane</keyword>
<keyword evidence="4" id="KW-1185">Reference proteome</keyword>
<keyword evidence="2" id="KW-0732">Signal</keyword>
<reference evidence="3 4" key="1">
    <citation type="submission" date="2015-12" db="EMBL/GenBank/DDBJ databases">
        <title>The genome of Folsomia candida.</title>
        <authorList>
            <person name="Faddeeva A."/>
            <person name="Derks M.F."/>
            <person name="Anvar Y."/>
            <person name="Smit S."/>
            <person name="Van Straalen N."/>
            <person name="Roelofs D."/>
        </authorList>
    </citation>
    <scope>NUCLEOTIDE SEQUENCE [LARGE SCALE GENOMIC DNA]</scope>
    <source>
        <strain evidence="3 4">VU population</strain>
        <tissue evidence="3">Whole body</tissue>
    </source>
</reference>
<keyword evidence="1" id="KW-0472">Membrane</keyword>
<name>A0A226EVT9_FOLCA</name>
<accession>A0A226EVT9</accession>
<dbReference type="AlphaFoldDB" id="A0A226EVT9"/>
<feature type="transmembrane region" description="Helical" evidence="1">
    <location>
        <begin position="424"/>
        <end position="442"/>
    </location>
</feature>
<keyword evidence="1" id="KW-1133">Transmembrane helix</keyword>
<evidence type="ECO:0000313" key="3">
    <source>
        <dbReference type="EMBL" id="OXA61204.1"/>
    </source>
</evidence>
<dbReference type="Proteomes" id="UP000198287">
    <property type="component" value="Unassembled WGS sequence"/>
</dbReference>
<organism evidence="3 4">
    <name type="scientific">Folsomia candida</name>
    <name type="common">Springtail</name>
    <dbReference type="NCBI Taxonomy" id="158441"/>
    <lineage>
        <taxon>Eukaryota</taxon>
        <taxon>Metazoa</taxon>
        <taxon>Ecdysozoa</taxon>
        <taxon>Arthropoda</taxon>
        <taxon>Hexapoda</taxon>
        <taxon>Collembola</taxon>
        <taxon>Entomobryomorpha</taxon>
        <taxon>Isotomoidea</taxon>
        <taxon>Isotomidae</taxon>
        <taxon>Proisotominae</taxon>
        <taxon>Folsomia</taxon>
    </lineage>
</organism>
<protein>
    <submittedName>
        <fullName evidence="3">Uncharacterized protein</fullName>
    </submittedName>
</protein>
<evidence type="ECO:0000313" key="4">
    <source>
        <dbReference type="Proteomes" id="UP000198287"/>
    </source>
</evidence>
<feature type="transmembrane region" description="Helical" evidence="1">
    <location>
        <begin position="385"/>
        <end position="403"/>
    </location>
</feature>
<comment type="caution">
    <text evidence="3">The sequence shown here is derived from an EMBL/GenBank/DDBJ whole genome shotgun (WGS) entry which is preliminary data.</text>
</comment>
<feature type="transmembrane region" description="Helical" evidence="1">
    <location>
        <begin position="649"/>
        <end position="671"/>
    </location>
</feature>